<comment type="caution">
    <text evidence="1">The sequence shown here is derived from an EMBL/GenBank/DDBJ whole genome shotgun (WGS) entry which is preliminary data.</text>
</comment>
<accession>A0A1U7I6Z6</accession>
<sequence>MGHLNGTTSNSLLLAFLIIAGQTFIFQSTASAQEDFQKTVSQSHIIQPLAIANDHRGSGR</sequence>
<dbReference type="AlphaFoldDB" id="A0A1U7I6Z6"/>
<name>A0A1U7I6Z6_9CYAN</name>
<organism evidence="1 2">
    <name type="scientific">[Phormidium ambiguum] IAM M-71</name>
    <dbReference type="NCBI Taxonomy" id="454136"/>
    <lineage>
        <taxon>Bacteria</taxon>
        <taxon>Bacillati</taxon>
        <taxon>Cyanobacteriota</taxon>
        <taxon>Cyanophyceae</taxon>
        <taxon>Oscillatoriophycideae</taxon>
        <taxon>Aerosakkonematales</taxon>
        <taxon>Aerosakkonemataceae</taxon>
        <taxon>Floridanema</taxon>
    </lineage>
</organism>
<evidence type="ECO:0000313" key="1">
    <source>
        <dbReference type="EMBL" id="OKH32139.1"/>
    </source>
</evidence>
<dbReference type="Proteomes" id="UP000185860">
    <property type="component" value="Unassembled WGS sequence"/>
</dbReference>
<dbReference type="RefSeq" id="WP_073596571.1">
    <property type="nucleotide sequence ID" value="NZ_MRCE01000042.1"/>
</dbReference>
<gene>
    <name evidence="1" type="ORF">NIES2119_26900</name>
</gene>
<proteinExistence type="predicted"/>
<protein>
    <submittedName>
        <fullName evidence="1">Uncharacterized protein</fullName>
    </submittedName>
</protein>
<dbReference type="EMBL" id="MRCE01000042">
    <property type="protein sequence ID" value="OKH32139.1"/>
    <property type="molecule type" value="Genomic_DNA"/>
</dbReference>
<evidence type="ECO:0000313" key="2">
    <source>
        <dbReference type="Proteomes" id="UP000185860"/>
    </source>
</evidence>
<reference evidence="1 2" key="1">
    <citation type="submission" date="2016-11" db="EMBL/GenBank/DDBJ databases">
        <title>Draft Genome Sequences of Nine Cyanobacterial Strains from Diverse Habitats.</title>
        <authorList>
            <person name="Zhu T."/>
            <person name="Hou S."/>
            <person name="Lu X."/>
            <person name="Hess W.R."/>
        </authorList>
    </citation>
    <scope>NUCLEOTIDE SEQUENCE [LARGE SCALE GENOMIC DNA]</scope>
    <source>
        <strain evidence="1 2">IAM M-71</strain>
    </source>
</reference>